<name>A0A8T3YJR3_9ARCH</name>
<proteinExistence type="predicted"/>
<evidence type="ECO:0000256" key="1">
    <source>
        <dbReference type="SAM" id="Phobius"/>
    </source>
</evidence>
<feature type="transmembrane region" description="Helical" evidence="1">
    <location>
        <begin position="258"/>
        <end position="276"/>
    </location>
</feature>
<sequence length="287" mass="31109">MILEFFAASILAAFLSGAVAFFAPCCITFLLPAYFAFALKEKKQILKMTLIFTLGLATILIPIGIGLAGLGQLATQFHKEIFIAGGLFMLLLGIFTLVGRTLSMPFKPKAPSMEKMDAITVYQLGLFSGFASSCCLPVLAGVLTLSLISASFVQAFFLGWAYVLGMVIPLVALALLWDKYNLSENPLVKGKNFSLRLLGKNIELHSTSILSGAILTIIGAFTLIAAFTNKITAATSEQIAFAMWLQSLQGKALQAAKIIPDWVFFALLIIGTLYLYRKVTAKKEVEK</sequence>
<keyword evidence="1" id="KW-0812">Transmembrane</keyword>
<evidence type="ECO:0000313" key="3">
    <source>
        <dbReference type="Proteomes" id="UP000732298"/>
    </source>
</evidence>
<accession>A0A8T3YJR3</accession>
<dbReference type="InterPro" id="IPR051790">
    <property type="entry name" value="Cytochrome_c-biogenesis_DsbD"/>
</dbReference>
<feature type="transmembrane region" description="Helical" evidence="1">
    <location>
        <begin position="204"/>
        <end position="227"/>
    </location>
</feature>
<dbReference type="AlphaFoldDB" id="A0A8T3YJR3"/>
<reference evidence="2" key="1">
    <citation type="submission" date="2020-07" db="EMBL/GenBank/DDBJ databases">
        <title>Huge and variable diversity of episymbiotic CPR bacteria and DPANN archaea in groundwater ecosystems.</title>
        <authorList>
            <person name="He C.Y."/>
            <person name="Keren R."/>
            <person name="Whittaker M."/>
            <person name="Farag I.F."/>
            <person name="Doudna J."/>
            <person name="Cate J.H.D."/>
            <person name="Banfield J.F."/>
        </authorList>
    </citation>
    <scope>NUCLEOTIDE SEQUENCE</scope>
    <source>
        <strain evidence="2">NC_groundwater_1296_Ag_S-0.2um_52_80</strain>
    </source>
</reference>
<feature type="transmembrane region" description="Helical" evidence="1">
    <location>
        <begin position="124"/>
        <end position="149"/>
    </location>
</feature>
<feature type="transmembrane region" description="Helical" evidence="1">
    <location>
        <begin position="155"/>
        <end position="177"/>
    </location>
</feature>
<keyword evidence="1" id="KW-0472">Membrane</keyword>
<feature type="transmembrane region" description="Helical" evidence="1">
    <location>
        <begin position="81"/>
        <end position="103"/>
    </location>
</feature>
<dbReference type="EMBL" id="JACQPB010000025">
    <property type="protein sequence ID" value="MBI4210275.1"/>
    <property type="molecule type" value="Genomic_DNA"/>
</dbReference>
<protein>
    <submittedName>
        <fullName evidence="2">Cytochrome c biogenesis protein CcdA</fullName>
    </submittedName>
</protein>
<organism evidence="2 3">
    <name type="scientific">Candidatus Iainarchaeum sp</name>
    <dbReference type="NCBI Taxonomy" id="3101447"/>
    <lineage>
        <taxon>Archaea</taxon>
        <taxon>Candidatus Iainarchaeota</taxon>
        <taxon>Candidatus Iainarchaeia</taxon>
        <taxon>Candidatus Iainarchaeales</taxon>
        <taxon>Candidatus Iainarchaeaceae</taxon>
        <taxon>Candidatus Iainarchaeum</taxon>
    </lineage>
</organism>
<evidence type="ECO:0000313" key="2">
    <source>
        <dbReference type="EMBL" id="MBI4210275.1"/>
    </source>
</evidence>
<dbReference type="PANTHER" id="PTHR31272">
    <property type="entry name" value="CYTOCHROME C-TYPE BIOGENESIS PROTEIN HI_1454-RELATED"/>
    <property type="match status" value="1"/>
</dbReference>
<keyword evidence="1" id="KW-1133">Transmembrane helix</keyword>
<feature type="transmembrane region" description="Helical" evidence="1">
    <location>
        <begin position="49"/>
        <end position="69"/>
    </location>
</feature>
<dbReference type="PANTHER" id="PTHR31272:SF4">
    <property type="entry name" value="CYTOCHROME C-TYPE BIOGENESIS PROTEIN HI_1454-RELATED"/>
    <property type="match status" value="1"/>
</dbReference>
<gene>
    <name evidence="2" type="ORF">HY544_02090</name>
</gene>
<feature type="transmembrane region" description="Helical" evidence="1">
    <location>
        <begin position="6"/>
        <end position="37"/>
    </location>
</feature>
<dbReference type="Proteomes" id="UP000732298">
    <property type="component" value="Unassembled WGS sequence"/>
</dbReference>
<comment type="caution">
    <text evidence="2">The sequence shown here is derived from an EMBL/GenBank/DDBJ whole genome shotgun (WGS) entry which is preliminary data.</text>
</comment>